<comment type="caution">
    <text evidence="4">The sequence shown here is derived from an EMBL/GenBank/DDBJ whole genome shotgun (WGS) entry which is preliminary data.</text>
</comment>
<evidence type="ECO:0000256" key="2">
    <source>
        <dbReference type="ARBA" id="ARBA00023027"/>
    </source>
</evidence>
<keyword evidence="1" id="KW-0560">Oxidoreductase</keyword>
<dbReference type="EMBL" id="SDPN01000061">
    <property type="protein sequence ID" value="RXZ67147.1"/>
    <property type="molecule type" value="Genomic_DNA"/>
</dbReference>
<organism evidence="4 5">
    <name type="scientific">Agromyces albus</name>
    <dbReference type="NCBI Taxonomy" id="205332"/>
    <lineage>
        <taxon>Bacteria</taxon>
        <taxon>Bacillati</taxon>
        <taxon>Actinomycetota</taxon>
        <taxon>Actinomycetes</taxon>
        <taxon>Micrococcales</taxon>
        <taxon>Microbacteriaceae</taxon>
        <taxon>Agromyces</taxon>
    </lineage>
</organism>
<proteinExistence type="predicted"/>
<reference evidence="4 5" key="1">
    <citation type="submission" date="2019-01" db="EMBL/GenBank/DDBJ databases">
        <title>Agromyces.</title>
        <authorList>
            <person name="Li J."/>
        </authorList>
    </citation>
    <scope>NUCLEOTIDE SEQUENCE [LARGE SCALE GENOMIC DNA]</scope>
    <source>
        <strain evidence="4 5">DSM 15934</strain>
    </source>
</reference>
<dbReference type="Pfam" id="PF02826">
    <property type="entry name" value="2-Hacid_dh_C"/>
    <property type="match status" value="1"/>
</dbReference>
<evidence type="ECO:0000313" key="4">
    <source>
        <dbReference type="EMBL" id="RXZ67147.1"/>
    </source>
</evidence>
<dbReference type="Gene3D" id="3.40.50.720">
    <property type="entry name" value="NAD(P)-binding Rossmann-like Domain"/>
    <property type="match status" value="2"/>
</dbReference>
<dbReference type="Proteomes" id="UP000293865">
    <property type="component" value="Unassembled WGS sequence"/>
</dbReference>
<dbReference type="InterPro" id="IPR006140">
    <property type="entry name" value="D-isomer_DH_NAD-bd"/>
</dbReference>
<evidence type="ECO:0000313" key="5">
    <source>
        <dbReference type="Proteomes" id="UP000293865"/>
    </source>
</evidence>
<dbReference type="OrthoDB" id="4324715at2"/>
<dbReference type="PANTHER" id="PTHR43333">
    <property type="entry name" value="2-HACID_DH_C DOMAIN-CONTAINING PROTEIN"/>
    <property type="match status" value="1"/>
</dbReference>
<evidence type="ECO:0000256" key="1">
    <source>
        <dbReference type="ARBA" id="ARBA00023002"/>
    </source>
</evidence>
<evidence type="ECO:0000259" key="3">
    <source>
        <dbReference type="Pfam" id="PF02826"/>
    </source>
</evidence>
<protein>
    <submittedName>
        <fullName evidence="4">D-2-hydroxyacid dehydrogenase</fullName>
    </submittedName>
</protein>
<dbReference type="PROSITE" id="PS00671">
    <property type="entry name" value="D_2_HYDROXYACID_DH_3"/>
    <property type="match status" value="1"/>
</dbReference>
<dbReference type="AlphaFoldDB" id="A0A4Q2KRD7"/>
<dbReference type="SUPFAM" id="SSF51735">
    <property type="entry name" value="NAD(P)-binding Rossmann-fold domains"/>
    <property type="match status" value="1"/>
</dbReference>
<name>A0A4Q2KRD7_9MICO</name>
<dbReference type="GO" id="GO:0051287">
    <property type="term" value="F:NAD binding"/>
    <property type="evidence" value="ECO:0007669"/>
    <property type="project" value="InterPro"/>
</dbReference>
<keyword evidence="5" id="KW-1185">Reference proteome</keyword>
<accession>A0A4Q2KRD7</accession>
<sequence length="353" mass="37740">MERPRRLRVAIAAPLSAELVERLQQREPRLDLLVDHSLLPPMRFPADFAGDPAFTRSPAEQTRFETMLDSADAHYGIADTSPSALKRAVAANPRLRWVHTMAAGGGSQVAAAGLDDGELSRVVFTTSAGVHARPLAEFALFGLLAGTKDLPGLQRDQAAREWPAVRRPLGVLAGSTVLVAGLGGIGREVVSLLGGLGVTVLGLGHRTSHPVPGLARRIRRRELADTIGEVDGIVLALPGTARTEGLFGADLLRRVKPGTVLVNVGRGTVIDEPALIEALRIGRLGYAALDVVAQEPLSRESELWSLPNVLISPHTAALDPREEERIADLFAANATLFLDGRTMTNVVDTVEFY</sequence>
<dbReference type="RefSeq" id="WP_129522463.1">
    <property type="nucleotide sequence ID" value="NZ_SDPN01000061.1"/>
</dbReference>
<dbReference type="GO" id="GO:0016616">
    <property type="term" value="F:oxidoreductase activity, acting on the CH-OH group of donors, NAD or NADP as acceptor"/>
    <property type="evidence" value="ECO:0007669"/>
    <property type="project" value="UniProtKB-ARBA"/>
</dbReference>
<dbReference type="PANTHER" id="PTHR43333:SF1">
    <property type="entry name" value="D-ISOMER SPECIFIC 2-HYDROXYACID DEHYDROGENASE NAD-BINDING DOMAIN-CONTAINING PROTEIN"/>
    <property type="match status" value="1"/>
</dbReference>
<keyword evidence="2" id="KW-0520">NAD</keyword>
<gene>
    <name evidence="4" type="ORF">ESP51_19030</name>
</gene>
<dbReference type="InterPro" id="IPR036291">
    <property type="entry name" value="NAD(P)-bd_dom_sf"/>
</dbReference>
<feature type="domain" description="D-isomer specific 2-hydroxyacid dehydrogenase NAD-binding" evidence="3">
    <location>
        <begin position="143"/>
        <end position="316"/>
    </location>
</feature>
<dbReference type="CDD" id="cd05300">
    <property type="entry name" value="2-Hacid_dh_1"/>
    <property type="match status" value="1"/>
</dbReference>
<dbReference type="InterPro" id="IPR029753">
    <property type="entry name" value="D-isomer_DH_CS"/>
</dbReference>